<accession>A0A8J2ZC53</accession>
<keyword evidence="2" id="KW-0472">Membrane</keyword>
<dbReference type="Proteomes" id="UP000597507">
    <property type="component" value="Unassembled WGS sequence"/>
</dbReference>
<dbReference type="EMBL" id="BMKS01000006">
    <property type="protein sequence ID" value="GGG35312.1"/>
    <property type="molecule type" value="Genomic_DNA"/>
</dbReference>
<feature type="transmembrane region" description="Helical" evidence="2">
    <location>
        <begin position="32"/>
        <end position="53"/>
    </location>
</feature>
<comment type="caution">
    <text evidence="3">The sequence shown here is derived from an EMBL/GenBank/DDBJ whole genome shotgun (WGS) entry which is preliminary data.</text>
</comment>
<proteinExistence type="predicted"/>
<organism evidence="3 4">
    <name type="scientific">Caldovatus sediminis</name>
    <dbReference type="NCBI Taxonomy" id="2041189"/>
    <lineage>
        <taxon>Bacteria</taxon>
        <taxon>Pseudomonadati</taxon>
        <taxon>Pseudomonadota</taxon>
        <taxon>Alphaproteobacteria</taxon>
        <taxon>Acetobacterales</taxon>
        <taxon>Roseomonadaceae</taxon>
        <taxon>Caldovatus</taxon>
    </lineage>
</organism>
<evidence type="ECO:0000313" key="3">
    <source>
        <dbReference type="EMBL" id="GGG35312.1"/>
    </source>
</evidence>
<keyword evidence="2" id="KW-0812">Transmembrane</keyword>
<evidence type="ECO:0000256" key="1">
    <source>
        <dbReference type="SAM" id="MobiDB-lite"/>
    </source>
</evidence>
<evidence type="ECO:0000256" key="2">
    <source>
        <dbReference type="SAM" id="Phobius"/>
    </source>
</evidence>
<protein>
    <submittedName>
        <fullName evidence="3">Uncharacterized protein</fullName>
    </submittedName>
</protein>
<dbReference type="AlphaFoldDB" id="A0A8J2ZC53"/>
<feature type="compositionally biased region" description="Basic and acidic residues" evidence="1">
    <location>
        <begin position="91"/>
        <end position="103"/>
    </location>
</feature>
<reference evidence="3 4" key="1">
    <citation type="journal article" date="2014" name="Int. J. Syst. Evol. Microbiol.">
        <title>Complete genome sequence of Corynebacterium casei LMG S-19264T (=DSM 44701T), isolated from a smear-ripened cheese.</title>
        <authorList>
            <consortium name="US DOE Joint Genome Institute (JGI-PGF)"/>
            <person name="Walter F."/>
            <person name="Albersmeier A."/>
            <person name="Kalinowski J."/>
            <person name="Ruckert C."/>
        </authorList>
    </citation>
    <scope>NUCLEOTIDE SEQUENCE [LARGE SCALE GENOMIC DNA]</scope>
    <source>
        <strain evidence="3 4">CGMCC 1.16330</strain>
    </source>
</reference>
<dbReference type="RefSeq" id="WP_188900470.1">
    <property type="nucleotide sequence ID" value="NZ_BMKS01000006.1"/>
</dbReference>
<feature type="region of interest" description="Disordered" evidence="1">
    <location>
        <begin position="74"/>
        <end position="113"/>
    </location>
</feature>
<keyword evidence="2" id="KW-1133">Transmembrane helix</keyword>
<keyword evidence="4" id="KW-1185">Reference proteome</keyword>
<evidence type="ECO:0000313" key="4">
    <source>
        <dbReference type="Proteomes" id="UP000597507"/>
    </source>
</evidence>
<name>A0A8J2ZC53_9PROT</name>
<sequence>MAYLIQFLLFLTPFVAFWVWRRYYPTAEPSTVVLVAAGLAVIAGIGGAIWYGLSRSVDREMIYVAPRWVGEGEEIEPGRAEPGRPVAAPARRPEQRPMTRRTDPAVPTAPEPR</sequence>
<gene>
    <name evidence="3" type="ORF">GCM10010964_23970</name>
</gene>